<evidence type="ECO:0000256" key="1">
    <source>
        <dbReference type="SAM" id="MobiDB-lite"/>
    </source>
</evidence>
<reference evidence="3 4" key="1">
    <citation type="submission" date="2015-12" db="EMBL/GenBank/DDBJ databases">
        <title>Genome sequence of Streptomyces sp. G25.</title>
        <authorList>
            <person name="Poehlein A."/>
            <person name="Roettig A."/>
            <person name="Hiessl S."/>
            <person name="Hauschild P."/>
            <person name="Schauer J."/>
            <person name="Madkour M.H."/>
            <person name="Al-Ansari A.M."/>
            <person name="Almakishah N.H."/>
            <person name="Steinbuechel A."/>
            <person name="Daniel R."/>
        </authorList>
    </citation>
    <scope>NUCLEOTIDE SEQUENCE [LARGE SCALE GENOMIC DNA]</scope>
    <source>
        <strain evidence="4">G25(2015)</strain>
    </source>
</reference>
<dbReference type="EMBL" id="LOHS01000079">
    <property type="protein sequence ID" value="OAH13294.1"/>
    <property type="molecule type" value="Genomic_DNA"/>
</dbReference>
<keyword evidence="4" id="KW-1185">Reference proteome</keyword>
<evidence type="ECO:0000313" key="3">
    <source>
        <dbReference type="EMBL" id="OAH13294.1"/>
    </source>
</evidence>
<feature type="domain" description="RsiG-like" evidence="2">
    <location>
        <begin position="90"/>
        <end position="141"/>
    </location>
</feature>
<dbReference type="Proteomes" id="UP000077381">
    <property type="component" value="Unassembled WGS sequence"/>
</dbReference>
<proteinExistence type="predicted"/>
<dbReference type="CDD" id="cd21107">
    <property type="entry name" value="RsiG"/>
    <property type="match status" value="1"/>
</dbReference>
<dbReference type="Pfam" id="PF22802">
    <property type="entry name" value="RsiG"/>
    <property type="match status" value="1"/>
</dbReference>
<protein>
    <recommendedName>
        <fullName evidence="2">RsiG-like domain-containing protein</fullName>
    </recommendedName>
</protein>
<dbReference type="InterPro" id="IPR049575">
    <property type="entry name" value="RsiG-like"/>
</dbReference>
<gene>
    <name evidence="3" type="ORF">STSP_33290</name>
</gene>
<evidence type="ECO:0000313" key="4">
    <source>
        <dbReference type="Proteomes" id="UP000077381"/>
    </source>
</evidence>
<accession>A0A177HSX8</accession>
<sequence length="328" mass="33327">MSTPSTGQPAAPVPQTRTSPPADHGGYAGQVRHEDDGGTGGDTGIAQALAALGGEGAFRPPLQRSGSPSTPAVGGGWYPQPPQPEPQGSAEDEPTMLRLPELRALRRDAQRHEADLSYVRRLLQGRIDILRAELARRGGTARGAMAAGTGAGAAGTGAGAAGTGAGSGGSGGAAGSGCGAGTGTGAGAGTGVRAGGGPLDGVGDAGLPGPAGAHVPDPVASSSIVDRLAEILTDQPARNRSSARHVTLGTPYSEEYRQLAADMLAEVALSDLEARTNLELHSAMSRLVQYEQEVSRRRRQFQRTTDECSAEIARRYRDGEAQVDDLLA</sequence>
<name>A0A177HSX8_9ACTN</name>
<dbReference type="RefSeq" id="WP_408646304.1">
    <property type="nucleotide sequence ID" value="NZ_LOHS01000079.1"/>
</dbReference>
<dbReference type="InterPro" id="IPR055209">
    <property type="entry name" value="RsiG-like_dom"/>
</dbReference>
<comment type="caution">
    <text evidence="3">The sequence shown here is derived from an EMBL/GenBank/DDBJ whole genome shotgun (WGS) entry which is preliminary data.</text>
</comment>
<feature type="region of interest" description="Disordered" evidence="1">
    <location>
        <begin position="150"/>
        <end position="175"/>
    </location>
</feature>
<dbReference type="PATRIC" id="fig|1716141.3.peg.3501"/>
<dbReference type="AlphaFoldDB" id="A0A177HSX8"/>
<feature type="region of interest" description="Disordered" evidence="1">
    <location>
        <begin position="1"/>
        <end position="96"/>
    </location>
</feature>
<organism evidence="3 4">
    <name type="scientific">Streptomyces jeddahensis</name>
    <dbReference type="NCBI Taxonomy" id="1716141"/>
    <lineage>
        <taxon>Bacteria</taxon>
        <taxon>Bacillati</taxon>
        <taxon>Actinomycetota</taxon>
        <taxon>Actinomycetes</taxon>
        <taxon>Kitasatosporales</taxon>
        <taxon>Streptomycetaceae</taxon>
        <taxon>Streptomyces</taxon>
    </lineage>
</organism>
<evidence type="ECO:0000259" key="2">
    <source>
        <dbReference type="Pfam" id="PF22802"/>
    </source>
</evidence>
<dbReference type="STRING" id="1716141.STSP_33290"/>